<reference evidence="2 3" key="1">
    <citation type="submission" date="2023-05" db="EMBL/GenBank/DDBJ databases">
        <title>YMD87, complete Genome.</title>
        <authorList>
            <person name="Zhang J."/>
            <person name="Xu X."/>
        </authorList>
    </citation>
    <scope>NUCLEOTIDE SEQUENCE [LARGE SCALE GENOMIC DNA]</scope>
    <source>
        <strain evidence="2 3">YMD87</strain>
    </source>
</reference>
<evidence type="ECO:0008006" key="4">
    <source>
        <dbReference type="Google" id="ProtNLM"/>
    </source>
</evidence>
<dbReference type="Proteomes" id="UP001241605">
    <property type="component" value="Chromosome"/>
</dbReference>
<proteinExistence type="predicted"/>
<dbReference type="EMBL" id="CP124616">
    <property type="protein sequence ID" value="WGW04890.1"/>
    <property type="molecule type" value="Genomic_DNA"/>
</dbReference>
<dbReference type="RefSeq" id="WP_282301528.1">
    <property type="nucleotide sequence ID" value="NZ_CP124616.1"/>
</dbReference>
<dbReference type="Gene3D" id="3.40.50.1820">
    <property type="entry name" value="alpha/beta hydrolase"/>
    <property type="match status" value="1"/>
</dbReference>
<sequence length="338" mass="35410">MKTLVTAITLGFLSTQASADPFAGVRDIEIMAPHHGRSMQAAVWYPAQQGGTPEVYAENAVFYGTEILRDAAPAKGHHPVVLLSHGLGGNIRSLQWLSAGLAARGAVVIDVNHPNSTTGDMDVLAGMNHGTRAQDMSTALDWLQASEFAPMLSDQVMAAGFSFGGWTALSLGGVRGNLDGYATSCDAAQGRSSHCLDLERAGVDLHALDAAQWNADFSDARVTQVAAIDPGLHWGVTSKDVTGLNVPLLLIGLGEGPDRLYAADFSDTGSGFGALVPQAQVELIVPANHFAILPECKPAGEDILKEEKDDPVCTDPEGSDRAAIHAQIIDLLAGQLGL</sequence>
<protein>
    <recommendedName>
        <fullName evidence="4">Dienelactone hydrolase</fullName>
    </recommendedName>
</protein>
<dbReference type="SUPFAM" id="SSF53474">
    <property type="entry name" value="alpha/beta-Hydrolases"/>
    <property type="match status" value="1"/>
</dbReference>
<evidence type="ECO:0000313" key="2">
    <source>
        <dbReference type="EMBL" id="WGW04890.1"/>
    </source>
</evidence>
<organism evidence="2 3">
    <name type="scientific">Tropicibacter oceani</name>
    <dbReference type="NCBI Taxonomy" id="3058420"/>
    <lineage>
        <taxon>Bacteria</taxon>
        <taxon>Pseudomonadati</taxon>
        <taxon>Pseudomonadota</taxon>
        <taxon>Alphaproteobacteria</taxon>
        <taxon>Rhodobacterales</taxon>
        <taxon>Roseobacteraceae</taxon>
        <taxon>Tropicibacter</taxon>
    </lineage>
</organism>
<accession>A0ABY8QJU9</accession>
<feature type="signal peptide" evidence="1">
    <location>
        <begin position="1"/>
        <end position="19"/>
    </location>
</feature>
<evidence type="ECO:0000256" key="1">
    <source>
        <dbReference type="SAM" id="SignalP"/>
    </source>
</evidence>
<dbReference type="PIRSF" id="PIRSF031982">
    <property type="entry name" value="UCP031982_abhydr"/>
    <property type="match status" value="1"/>
</dbReference>
<keyword evidence="1" id="KW-0732">Signal</keyword>
<gene>
    <name evidence="2" type="ORF">QF118_04910</name>
</gene>
<keyword evidence="3" id="KW-1185">Reference proteome</keyword>
<dbReference type="InterPro" id="IPR016986">
    <property type="entry name" value="UCP031982_abhydr"/>
</dbReference>
<evidence type="ECO:0000313" key="3">
    <source>
        <dbReference type="Proteomes" id="UP001241605"/>
    </source>
</evidence>
<name>A0ABY8QJU9_9RHOB</name>
<dbReference type="InterPro" id="IPR029058">
    <property type="entry name" value="AB_hydrolase_fold"/>
</dbReference>
<feature type="chain" id="PRO_5046566259" description="Dienelactone hydrolase" evidence="1">
    <location>
        <begin position="20"/>
        <end position="338"/>
    </location>
</feature>